<dbReference type="HOGENOM" id="CLU_009030_2_0_1"/>
<evidence type="ECO:0000256" key="1">
    <source>
        <dbReference type="ARBA" id="ARBA00004123"/>
    </source>
</evidence>
<dbReference type="SMART" id="SM00066">
    <property type="entry name" value="GAL4"/>
    <property type="match status" value="1"/>
</dbReference>
<name>A0A0D2B1S6_9EURO</name>
<evidence type="ECO:0000256" key="5">
    <source>
        <dbReference type="ARBA" id="ARBA00023242"/>
    </source>
</evidence>
<dbReference type="GO" id="GO:0008270">
    <property type="term" value="F:zinc ion binding"/>
    <property type="evidence" value="ECO:0007669"/>
    <property type="project" value="InterPro"/>
</dbReference>
<dbReference type="PANTHER" id="PTHR37534:SF7">
    <property type="entry name" value="TRANSCRIPTIONAL ACTIVATOR PROTEIN UGA3"/>
    <property type="match status" value="1"/>
</dbReference>
<protein>
    <recommendedName>
        <fullName evidence="6">Zn(2)-C6 fungal-type domain-containing protein</fullName>
    </recommendedName>
</protein>
<keyword evidence="8" id="KW-1185">Reference proteome</keyword>
<keyword evidence="2" id="KW-0805">Transcription regulation</keyword>
<dbReference type="Pfam" id="PF11951">
    <property type="entry name" value="Fungal_trans_2"/>
    <property type="match status" value="1"/>
</dbReference>
<dbReference type="AlphaFoldDB" id="A0A0D2B1S6"/>
<dbReference type="GO" id="GO:0005634">
    <property type="term" value="C:nucleus"/>
    <property type="evidence" value="ECO:0007669"/>
    <property type="project" value="UniProtKB-SubCell"/>
</dbReference>
<organism evidence="7 8">
    <name type="scientific">Exophiala spinifera</name>
    <dbReference type="NCBI Taxonomy" id="91928"/>
    <lineage>
        <taxon>Eukaryota</taxon>
        <taxon>Fungi</taxon>
        <taxon>Dikarya</taxon>
        <taxon>Ascomycota</taxon>
        <taxon>Pezizomycotina</taxon>
        <taxon>Eurotiomycetes</taxon>
        <taxon>Chaetothyriomycetidae</taxon>
        <taxon>Chaetothyriales</taxon>
        <taxon>Herpotrichiellaceae</taxon>
        <taxon>Exophiala</taxon>
    </lineage>
</organism>
<dbReference type="Pfam" id="PF00172">
    <property type="entry name" value="Zn_clus"/>
    <property type="match status" value="1"/>
</dbReference>
<dbReference type="InterPro" id="IPR001138">
    <property type="entry name" value="Zn2Cys6_DnaBD"/>
</dbReference>
<dbReference type="PANTHER" id="PTHR37534">
    <property type="entry name" value="TRANSCRIPTIONAL ACTIVATOR PROTEIN UGA3"/>
    <property type="match status" value="1"/>
</dbReference>
<dbReference type="GO" id="GO:0000981">
    <property type="term" value="F:DNA-binding transcription factor activity, RNA polymerase II-specific"/>
    <property type="evidence" value="ECO:0007669"/>
    <property type="project" value="InterPro"/>
</dbReference>
<proteinExistence type="predicted"/>
<feature type="domain" description="Zn(2)-C6 fungal-type" evidence="6">
    <location>
        <begin position="16"/>
        <end position="44"/>
    </location>
</feature>
<gene>
    <name evidence="7" type="ORF">PV08_09837</name>
</gene>
<dbReference type="GO" id="GO:0000976">
    <property type="term" value="F:transcription cis-regulatory region binding"/>
    <property type="evidence" value="ECO:0007669"/>
    <property type="project" value="TreeGrafter"/>
</dbReference>
<comment type="subcellular location">
    <subcellularLocation>
        <location evidence="1">Nucleus</location>
    </subcellularLocation>
</comment>
<dbReference type="VEuPathDB" id="FungiDB:PV08_09837"/>
<dbReference type="GO" id="GO:0045944">
    <property type="term" value="P:positive regulation of transcription by RNA polymerase II"/>
    <property type="evidence" value="ECO:0007669"/>
    <property type="project" value="TreeGrafter"/>
</dbReference>
<dbReference type="RefSeq" id="XP_016232776.1">
    <property type="nucleotide sequence ID" value="XM_016384153.1"/>
</dbReference>
<dbReference type="PROSITE" id="PS00463">
    <property type="entry name" value="ZN2_CY6_FUNGAL_1"/>
    <property type="match status" value="1"/>
</dbReference>
<keyword evidence="4" id="KW-0804">Transcription</keyword>
<evidence type="ECO:0000256" key="3">
    <source>
        <dbReference type="ARBA" id="ARBA00023125"/>
    </source>
</evidence>
<evidence type="ECO:0000259" key="6">
    <source>
        <dbReference type="PROSITE" id="PS50048"/>
    </source>
</evidence>
<evidence type="ECO:0000313" key="8">
    <source>
        <dbReference type="Proteomes" id="UP000053328"/>
    </source>
</evidence>
<dbReference type="OrthoDB" id="3477330at2759"/>
<sequence length="735" mass="82092">MPPARQPKVRSRTFTSCLECRRRKVKCDLSEPSCNNCLRLGLTCPGFSIQLHWLPKWQSGAYDKAKGAAGGDEIRRARTDIFGTRSGLQFSEDLIQQLSESSRSAQVDEALETLETRVRESAVGLDRQQHWQMFEGPFSVFCPPLSMETLAVKRPKLATPRLPNNDSSATLWLSNDDWFSAVPDEVFPNDALTADLLDFDLGDALSSIEKSSSLDFEHAFQSGSYGDRSSEDKPQYIENAVDKFFASNAPGALSSFYGHPSATSLPNGSPYLPHNVRFLLSHYTSHVIDSLSLLPTNQAPYRGIHMPYALTAYGELDIMGQSGFARVSLLYSLLSLTCYHLSSLYEPSSGGHRPEGSHPNPSNSRYWSSQGLKFRDIARTSFRKCLQAMVSDPSFKVKYKELFVGAMSLICTGIISGDPWDARFFILQCEDIVNRIGRTKRRFSDKALQLHRIFSYIRIIEQTTFVQTRDQYLDTLDKHALFPEHVEMVKQIPHDTFSHSATVARNLQTMSDLGLTGPEEETFYELYGIPGSLMRLIARTNNLIADIDPPELHGTSPPAMPPSVVEAAAALENDICRFQLPKTGDAASSGRGTDLATTVNPSEIVRSHIGTAIHHALLVYFFRFVRGTNPIILQHYVESILSNLESHQASKHRFFVGARLGTTVWPSFIAACEALGDDLRHRAVVCMRHATWAGFKNAEAAEVVAREVWRRRDAGENDVSWSTVLRESRTILLLT</sequence>
<dbReference type="CDD" id="cd00067">
    <property type="entry name" value="GAL4"/>
    <property type="match status" value="1"/>
</dbReference>
<dbReference type="EMBL" id="KN847498">
    <property type="protein sequence ID" value="KIW12560.1"/>
    <property type="molecule type" value="Genomic_DNA"/>
</dbReference>
<dbReference type="GeneID" id="27336920"/>
<dbReference type="STRING" id="91928.A0A0D2B1S6"/>
<dbReference type="InterPro" id="IPR021858">
    <property type="entry name" value="Fun_TF"/>
</dbReference>
<dbReference type="SUPFAM" id="SSF57701">
    <property type="entry name" value="Zn2/Cys6 DNA-binding domain"/>
    <property type="match status" value="1"/>
</dbReference>
<evidence type="ECO:0000313" key="7">
    <source>
        <dbReference type="EMBL" id="KIW12560.1"/>
    </source>
</evidence>
<reference evidence="7 8" key="1">
    <citation type="submission" date="2015-01" db="EMBL/GenBank/DDBJ databases">
        <title>The Genome Sequence of Exophiala spinifera CBS89968.</title>
        <authorList>
            <consortium name="The Broad Institute Genomics Platform"/>
            <person name="Cuomo C."/>
            <person name="de Hoog S."/>
            <person name="Gorbushina A."/>
            <person name="Stielow B."/>
            <person name="Teixiera M."/>
            <person name="Abouelleil A."/>
            <person name="Chapman S.B."/>
            <person name="Priest M."/>
            <person name="Young S.K."/>
            <person name="Wortman J."/>
            <person name="Nusbaum C."/>
            <person name="Birren B."/>
        </authorList>
    </citation>
    <scope>NUCLEOTIDE SEQUENCE [LARGE SCALE GENOMIC DNA]</scope>
    <source>
        <strain evidence="7 8">CBS 89968</strain>
    </source>
</reference>
<keyword evidence="3" id="KW-0238">DNA-binding</keyword>
<evidence type="ECO:0000256" key="4">
    <source>
        <dbReference type="ARBA" id="ARBA00023163"/>
    </source>
</evidence>
<keyword evidence="5" id="KW-0539">Nucleus</keyword>
<dbReference type="PROSITE" id="PS50048">
    <property type="entry name" value="ZN2_CY6_FUNGAL_2"/>
    <property type="match status" value="1"/>
</dbReference>
<dbReference type="InterPro" id="IPR036864">
    <property type="entry name" value="Zn2-C6_fun-type_DNA-bd_sf"/>
</dbReference>
<dbReference type="Gene3D" id="4.10.240.10">
    <property type="entry name" value="Zn(2)-C6 fungal-type DNA-binding domain"/>
    <property type="match status" value="1"/>
</dbReference>
<accession>A0A0D2B1S6</accession>
<evidence type="ECO:0000256" key="2">
    <source>
        <dbReference type="ARBA" id="ARBA00023015"/>
    </source>
</evidence>
<dbReference type="Proteomes" id="UP000053328">
    <property type="component" value="Unassembled WGS sequence"/>
</dbReference>